<evidence type="ECO:0000313" key="2">
    <source>
        <dbReference type="Proteomes" id="UP000321638"/>
    </source>
</evidence>
<evidence type="ECO:0000313" key="1">
    <source>
        <dbReference type="EMBL" id="TXL70734.1"/>
    </source>
</evidence>
<proteinExistence type="predicted"/>
<dbReference type="Gene3D" id="3.10.450.530">
    <property type="entry name" value="Ribonuclease toxin, BrnT, of type II toxin-antitoxin system"/>
    <property type="match status" value="1"/>
</dbReference>
<dbReference type="RefSeq" id="WP_147851300.1">
    <property type="nucleotide sequence ID" value="NZ_VDUZ01000054.1"/>
</dbReference>
<comment type="caution">
    <text evidence="1">The sequence shown here is derived from an EMBL/GenBank/DDBJ whole genome shotgun (WGS) entry which is preliminary data.</text>
</comment>
<dbReference type="InterPro" id="IPR007460">
    <property type="entry name" value="BrnT_toxin"/>
</dbReference>
<reference evidence="1 2" key="1">
    <citation type="submission" date="2019-06" db="EMBL/GenBank/DDBJ databases">
        <title>New taxonomy in bacterial strain CC-CFT640, isolated from vineyard.</title>
        <authorList>
            <person name="Lin S.-Y."/>
            <person name="Tsai C.-F."/>
            <person name="Young C.-C."/>
        </authorList>
    </citation>
    <scope>NUCLEOTIDE SEQUENCE [LARGE SCALE GENOMIC DNA]</scope>
    <source>
        <strain evidence="1 2">CC-CFT640</strain>
    </source>
</reference>
<keyword evidence="2" id="KW-1185">Reference proteome</keyword>
<organism evidence="1 2">
    <name type="scientific">Vineibacter terrae</name>
    <dbReference type="NCBI Taxonomy" id="2586908"/>
    <lineage>
        <taxon>Bacteria</taxon>
        <taxon>Pseudomonadati</taxon>
        <taxon>Pseudomonadota</taxon>
        <taxon>Alphaproteobacteria</taxon>
        <taxon>Hyphomicrobiales</taxon>
        <taxon>Vineibacter</taxon>
    </lineage>
</organism>
<accession>A0A5C8PB04</accession>
<dbReference type="EMBL" id="VDUZ01000054">
    <property type="protein sequence ID" value="TXL70734.1"/>
    <property type="molecule type" value="Genomic_DNA"/>
</dbReference>
<dbReference type="OrthoDB" id="9798158at2"/>
<gene>
    <name evidence="1" type="ORF">FHP25_33170</name>
</gene>
<dbReference type="Proteomes" id="UP000321638">
    <property type="component" value="Unassembled WGS sequence"/>
</dbReference>
<dbReference type="AlphaFoldDB" id="A0A5C8PB04"/>
<protein>
    <submittedName>
        <fullName evidence="1">BrnT family toxin</fullName>
    </submittedName>
</protein>
<dbReference type="Pfam" id="PF04365">
    <property type="entry name" value="BrnT_toxin"/>
    <property type="match status" value="1"/>
</dbReference>
<name>A0A5C8PB04_9HYPH</name>
<sequence>MRSPRFTWDPAKNRLNLAKHGIAFEDVVSMFDGPRAERQDDRFDYGEIRNVAIGLANGHETTVIYTVNDDGQIRIISAWRSIEG</sequence>
<dbReference type="InterPro" id="IPR038573">
    <property type="entry name" value="BrnT_sf"/>
</dbReference>